<evidence type="ECO:0000256" key="2">
    <source>
        <dbReference type="ARBA" id="ARBA00010663"/>
    </source>
</evidence>
<evidence type="ECO:0000256" key="4">
    <source>
        <dbReference type="ARBA" id="ARBA00022692"/>
    </source>
</evidence>
<keyword evidence="4 11" id="KW-0812">Transmembrane</keyword>
<proteinExistence type="inferred from homology"/>
<keyword evidence="9 11" id="KW-0675">Receptor</keyword>
<evidence type="ECO:0000259" key="12">
    <source>
        <dbReference type="PROSITE" id="PS50262"/>
    </source>
</evidence>
<sequence>MALLRVTQKQDWGPIIILETLLTSIKEVPMSLMSALSNETCRLRANQSDSGGGWRNESTPLPDDEPDESESSLNLPYALLEATVALMAIFGNTLVIVAFKTERRLRRRTNFYIVSLASADLLVGTLGIPFAILASIGLPRNLHACLFTISLLVVLCTISIFCLVAVSIDRYWAILHPLAYSRNMRTKTTLYIISMCWLVGSIIGFLPLFGWHEEPAEEACLFVKVMNYDYLVFLYLVTIIIPAVLLLAFYIHIYRVIVRQRKQILSVNSIDSRQFSSTLASVDDGGPQSSKRRTKKDNYNGTMLRVLRAAQNREVKATQNLSIIVLFFMICWMPLHTINCIVAFCPQCHIHAPVMLFVITLSHLNSALNPLLYAYHLKDFRAALKKLILSIFGIKPTAPQPTECVNCISTLAQQQQQQHQQLFHVP</sequence>
<keyword evidence="10 11" id="KW-0807">Transducer</keyword>
<dbReference type="Proteomes" id="UP000076408">
    <property type="component" value="Unassembled WGS sequence"/>
</dbReference>
<dbReference type="OMA" id="YKMKSFR"/>
<dbReference type="VEuPathDB" id="VectorBase:ASTEI20_044599"/>
<evidence type="ECO:0000256" key="3">
    <source>
        <dbReference type="ARBA" id="ARBA00022475"/>
    </source>
</evidence>
<comment type="similarity">
    <text evidence="2 11">Belongs to the G-protein coupled receptor 1 family.</text>
</comment>
<dbReference type="SUPFAM" id="SSF81321">
    <property type="entry name" value="Family A G protein-coupled receptor-like"/>
    <property type="match status" value="1"/>
</dbReference>
<name>A0A182XXT9_ANOST</name>
<evidence type="ECO:0000256" key="1">
    <source>
        <dbReference type="ARBA" id="ARBA00004651"/>
    </source>
</evidence>
<reference evidence="14" key="1">
    <citation type="journal article" date="2014" name="Genome Biol.">
        <title>Genome analysis of a major urban malaria vector mosquito, Anopheles stephensi.</title>
        <authorList>
            <person name="Jiang X."/>
            <person name="Peery A."/>
            <person name="Hall A.B."/>
            <person name="Sharma A."/>
            <person name="Chen X.G."/>
            <person name="Waterhouse R.M."/>
            <person name="Komissarov A."/>
            <person name="Riehle M.M."/>
            <person name="Shouche Y."/>
            <person name="Sharakhova M.V."/>
            <person name="Lawson D."/>
            <person name="Pakpour N."/>
            <person name="Arensburger P."/>
            <person name="Davidson V.L."/>
            <person name="Eiglmeier K."/>
            <person name="Emrich S."/>
            <person name="George P."/>
            <person name="Kennedy R.C."/>
            <person name="Mane S.P."/>
            <person name="Maslen G."/>
            <person name="Oringanje C."/>
            <person name="Qi Y."/>
            <person name="Settlage R."/>
            <person name="Tojo M."/>
            <person name="Tubio J.M."/>
            <person name="Unger M.F."/>
            <person name="Wang B."/>
            <person name="Vernick K.D."/>
            <person name="Ribeiro J.M."/>
            <person name="James A.A."/>
            <person name="Michel K."/>
            <person name="Riehle M.A."/>
            <person name="Luckhart S."/>
            <person name="Sharakhov I.V."/>
            <person name="Tu Z."/>
        </authorList>
    </citation>
    <scope>NUCLEOTIDE SEQUENCE [LARGE SCALE GENOMIC DNA]</scope>
    <source>
        <strain evidence="14">Indian</strain>
    </source>
</reference>
<dbReference type="InterPro" id="IPR000276">
    <property type="entry name" value="GPCR_Rhodpsn"/>
</dbReference>
<evidence type="ECO:0000256" key="11">
    <source>
        <dbReference type="RuleBase" id="RU000688"/>
    </source>
</evidence>
<keyword evidence="6 11" id="KW-0297">G-protein coupled receptor</keyword>
<reference evidence="13" key="2">
    <citation type="submission" date="2020-05" db="UniProtKB">
        <authorList>
            <consortium name="EnsemblMetazoa"/>
        </authorList>
    </citation>
    <scope>IDENTIFICATION</scope>
    <source>
        <strain evidence="13">Indian</strain>
    </source>
</reference>
<dbReference type="PRINTS" id="PR00237">
    <property type="entry name" value="GPCRRHODOPSN"/>
</dbReference>
<dbReference type="PROSITE" id="PS50262">
    <property type="entry name" value="G_PROTEIN_RECEP_F1_2"/>
    <property type="match status" value="1"/>
</dbReference>
<evidence type="ECO:0000256" key="6">
    <source>
        <dbReference type="ARBA" id="ARBA00023040"/>
    </source>
</evidence>
<dbReference type="Pfam" id="PF00001">
    <property type="entry name" value="7tm_1"/>
    <property type="match status" value="1"/>
</dbReference>
<evidence type="ECO:0000256" key="8">
    <source>
        <dbReference type="ARBA" id="ARBA00023157"/>
    </source>
</evidence>
<protein>
    <recommendedName>
        <fullName evidence="12">G-protein coupled receptors family 1 profile domain-containing protein</fullName>
    </recommendedName>
</protein>
<accession>A0A182XXT9</accession>
<evidence type="ECO:0000256" key="5">
    <source>
        <dbReference type="ARBA" id="ARBA00022989"/>
    </source>
</evidence>
<dbReference type="GO" id="GO:0043410">
    <property type="term" value="P:positive regulation of MAPK cascade"/>
    <property type="evidence" value="ECO:0007669"/>
    <property type="project" value="TreeGrafter"/>
</dbReference>
<dbReference type="SMART" id="SM01381">
    <property type="entry name" value="7TM_GPCR_Srsx"/>
    <property type="match status" value="1"/>
</dbReference>
<dbReference type="AlphaFoldDB" id="A0A182XXT9"/>
<dbReference type="VEuPathDB" id="VectorBase:ASTEI01025"/>
<dbReference type="InterPro" id="IPR017452">
    <property type="entry name" value="GPCR_Rhodpsn_7TM"/>
</dbReference>
<dbReference type="GO" id="GO:0071880">
    <property type="term" value="P:adenylate cyclase-activating adrenergic receptor signaling pathway"/>
    <property type="evidence" value="ECO:0007669"/>
    <property type="project" value="TreeGrafter"/>
</dbReference>
<evidence type="ECO:0000256" key="10">
    <source>
        <dbReference type="ARBA" id="ARBA00023224"/>
    </source>
</evidence>
<dbReference type="PANTHER" id="PTHR24248:SF199">
    <property type="entry name" value="IP13425P-RELATED"/>
    <property type="match status" value="1"/>
</dbReference>
<keyword evidence="8" id="KW-1015">Disulfide bond</keyword>
<feature type="domain" description="G-protein coupled receptors family 1 profile" evidence="12">
    <location>
        <begin position="91"/>
        <end position="373"/>
    </location>
</feature>
<evidence type="ECO:0000256" key="7">
    <source>
        <dbReference type="ARBA" id="ARBA00023136"/>
    </source>
</evidence>
<dbReference type="STRING" id="30069.A0A182XXT9"/>
<dbReference type="PANTHER" id="PTHR24248">
    <property type="entry name" value="ADRENERGIC RECEPTOR-RELATED G-PROTEIN COUPLED RECEPTOR"/>
    <property type="match status" value="1"/>
</dbReference>
<keyword evidence="5" id="KW-1133">Transmembrane helix</keyword>
<evidence type="ECO:0000313" key="14">
    <source>
        <dbReference type="Proteomes" id="UP000076408"/>
    </source>
</evidence>
<keyword evidence="3" id="KW-1003">Cell membrane</keyword>
<keyword evidence="7" id="KW-0472">Membrane</keyword>
<dbReference type="GO" id="GO:0004993">
    <property type="term" value="F:G protein-coupled serotonin receptor activity"/>
    <property type="evidence" value="ECO:0007669"/>
    <property type="project" value="UniProtKB-ARBA"/>
</dbReference>
<comment type="subcellular location">
    <subcellularLocation>
        <location evidence="1">Cell membrane</location>
        <topology evidence="1">Multi-pass membrane protein</topology>
    </subcellularLocation>
</comment>
<organism evidence="13 14">
    <name type="scientific">Anopheles stephensi</name>
    <name type="common">Indo-Pakistan malaria mosquito</name>
    <dbReference type="NCBI Taxonomy" id="30069"/>
    <lineage>
        <taxon>Eukaryota</taxon>
        <taxon>Metazoa</taxon>
        <taxon>Ecdysozoa</taxon>
        <taxon>Arthropoda</taxon>
        <taxon>Hexapoda</taxon>
        <taxon>Insecta</taxon>
        <taxon>Pterygota</taxon>
        <taxon>Neoptera</taxon>
        <taxon>Endopterygota</taxon>
        <taxon>Diptera</taxon>
        <taxon>Nematocera</taxon>
        <taxon>Culicoidea</taxon>
        <taxon>Culicidae</taxon>
        <taxon>Anophelinae</taxon>
        <taxon>Anopheles</taxon>
    </lineage>
</organism>
<dbReference type="PROSITE" id="PS00237">
    <property type="entry name" value="G_PROTEIN_RECEP_F1_1"/>
    <property type="match status" value="1"/>
</dbReference>
<dbReference type="Gene3D" id="1.20.1070.10">
    <property type="entry name" value="Rhodopsin 7-helix transmembrane proteins"/>
    <property type="match status" value="1"/>
</dbReference>
<dbReference type="EnsemblMetazoa" id="ASTEI01025-RA">
    <property type="protein sequence ID" value="ASTEI01025-PA"/>
    <property type="gene ID" value="ASTEI01025"/>
</dbReference>
<evidence type="ECO:0000256" key="9">
    <source>
        <dbReference type="ARBA" id="ARBA00023170"/>
    </source>
</evidence>
<evidence type="ECO:0000313" key="13">
    <source>
        <dbReference type="EnsemblMetazoa" id="ASTEI01025-PA"/>
    </source>
</evidence>
<dbReference type="GO" id="GO:0005886">
    <property type="term" value="C:plasma membrane"/>
    <property type="evidence" value="ECO:0007669"/>
    <property type="project" value="UniProtKB-SubCell"/>
</dbReference>
<dbReference type="VEuPathDB" id="VectorBase:ASTE010583"/>
<keyword evidence="14" id="KW-1185">Reference proteome</keyword>